<comment type="caution">
    <text evidence="3">The sequence shown here is derived from an EMBL/GenBank/DDBJ whole genome shotgun (WGS) entry which is preliminary data.</text>
</comment>
<dbReference type="InterPro" id="IPR019734">
    <property type="entry name" value="TPR_rpt"/>
</dbReference>
<dbReference type="Pfam" id="PF12770">
    <property type="entry name" value="CHAT"/>
    <property type="match status" value="1"/>
</dbReference>
<dbReference type="Gene3D" id="1.25.40.10">
    <property type="entry name" value="Tetratricopeptide repeat domain"/>
    <property type="match status" value="3"/>
</dbReference>
<dbReference type="SMART" id="SM00028">
    <property type="entry name" value="TPR"/>
    <property type="match status" value="5"/>
</dbReference>
<dbReference type="EMBL" id="BLAY01000094">
    <property type="protein sequence ID" value="GET40595.1"/>
    <property type="molecule type" value="Genomic_DNA"/>
</dbReference>
<organism evidence="3 4">
    <name type="scientific">Microseira wollei NIES-4236</name>
    <dbReference type="NCBI Taxonomy" id="2530354"/>
    <lineage>
        <taxon>Bacteria</taxon>
        <taxon>Bacillati</taxon>
        <taxon>Cyanobacteriota</taxon>
        <taxon>Cyanophyceae</taxon>
        <taxon>Oscillatoriophycideae</taxon>
        <taxon>Aerosakkonematales</taxon>
        <taxon>Aerosakkonemataceae</taxon>
        <taxon>Microseira</taxon>
    </lineage>
</organism>
<keyword evidence="4" id="KW-1185">Reference proteome</keyword>
<keyword evidence="1" id="KW-0472">Membrane</keyword>
<dbReference type="SUPFAM" id="SSF48452">
    <property type="entry name" value="TPR-like"/>
    <property type="match status" value="2"/>
</dbReference>
<evidence type="ECO:0000313" key="3">
    <source>
        <dbReference type="EMBL" id="GET40595.1"/>
    </source>
</evidence>
<gene>
    <name evidence="3" type="ORF">MiSe_54050</name>
</gene>
<sequence>MGILPVWYYYPTRKNHSCAMGILPVWYYYPTRKNHSCAMGILPLWYYYPTRKNHSCGMGILPLWYYYPTRKNHSCGMGILPLWYYYTTRKNHSCGMGILPLWYYYTTRKNHSCGMGILPLWYYFSNISILAILGLILSLSIHAIQPVKAQLSIPPQNTALALVEAGKNHYDAGQFSAAVRTLQQAVQSYEISGDKIKQAQTLSWLSLAYQKLGQWQAAATAINTSLSLLNSQNGKNEQVHAQVLNAQGRLQLATGKAETALETWRQAEIFYAQARDEVGVLGSQINQAEAMQALGLYRRAEKLFAQIEQKLQAQPDSSLKATGLRNLGKMLRLAGDIDESYRILTLSLAVVQRLPKSPQLESETLLSLGNTERTLAKRAAIFNDEQAGNNYTQKALDRYQKAVAISSSTLTRLQAQLNQLSLLIEINQISDAQSLLPPILSQISTLHASRESVYAAVNFAESLLKLESRESDIPTFLNAAIQQAESLQDKRAQSYALGMLGKFYEKTQDWSKAKNLTQAALLIAQQLNASDIAYQWQWQIGRILQSNLPTNSEAIAYYKAAVNTLNNLRSDLVSLNPEIQFSFRETVEPVYRELVDLLLRSPTQDNLIQARNVMESLQLAELDNFFRDACAKSDPVNIDELDKQAAIIYPIILKNRLEIIVKLPGKDNLHHYTNQGVTEAQVDEAVRELRIALTQRSISLSEIKAAAKQLYEWLIKPLSADLENFAQPNQKPLKTLVFVLDGSLRNIPPAALYTGKQYLIEQYAVVVTPGLQLINPQPLLRKNIRAILAGAANAPSFEPEGFSPIDNVTVELEAIQKQLDQSEKLENQDFQQEKIQKQINDAPYNVVHIATHGKFSSNLQNTFLLDWNQRINVRDLDNLLRSKNPTQNSIQLLILSACQTALGDKRAALGLAGVAIRAGASSTLATLWQVNDASTAEFMTRFYQQLKNPQITKAEALRNTQIAFLTDYSQTDYNRPYHWAAFTLIGNWL</sequence>
<dbReference type="AlphaFoldDB" id="A0AAV3XFF2"/>
<keyword evidence="1" id="KW-0812">Transmembrane</keyword>
<evidence type="ECO:0000259" key="2">
    <source>
        <dbReference type="Pfam" id="PF12770"/>
    </source>
</evidence>
<evidence type="ECO:0000313" key="4">
    <source>
        <dbReference type="Proteomes" id="UP001050975"/>
    </source>
</evidence>
<protein>
    <recommendedName>
        <fullName evidence="2">CHAT domain-containing protein</fullName>
    </recommendedName>
</protein>
<name>A0AAV3XFF2_9CYAN</name>
<dbReference type="InterPro" id="IPR011990">
    <property type="entry name" value="TPR-like_helical_dom_sf"/>
</dbReference>
<accession>A0AAV3XFF2</accession>
<keyword evidence="1" id="KW-1133">Transmembrane helix</keyword>
<reference evidence="3" key="1">
    <citation type="submission" date="2019-10" db="EMBL/GenBank/DDBJ databases">
        <title>Draft genome sequece of Microseira wollei NIES-4236.</title>
        <authorList>
            <person name="Yamaguchi H."/>
            <person name="Suzuki S."/>
            <person name="Kawachi M."/>
        </authorList>
    </citation>
    <scope>NUCLEOTIDE SEQUENCE</scope>
    <source>
        <strain evidence="3">NIES-4236</strain>
    </source>
</reference>
<dbReference type="PANTHER" id="PTHR10098:SF112">
    <property type="entry name" value="SLR0380 PROTEIN"/>
    <property type="match status" value="1"/>
</dbReference>
<dbReference type="PANTHER" id="PTHR10098">
    <property type="entry name" value="RAPSYN-RELATED"/>
    <property type="match status" value="1"/>
</dbReference>
<evidence type="ECO:0000256" key="1">
    <source>
        <dbReference type="SAM" id="Phobius"/>
    </source>
</evidence>
<feature type="domain" description="CHAT" evidence="2">
    <location>
        <begin position="705"/>
        <end position="987"/>
    </location>
</feature>
<feature type="transmembrane region" description="Helical" evidence="1">
    <location>
        <begin position="120"/>
        <end position="144"/>
    </location>
</feature>
<dbReference type="InterPro" id="IPR024983">
    <property type="entry name" value="CHAT_dom"/>
</dbReference>
<dbReference type="Proteomes" id="UP001050975">
    <property type="component" value="Unassembled WGS sequence"/>
</dbReference>
<proteinExistence type="predicted"/>